<comment type="caution">
    <text evidence="1">The sequence shown here is derived from an EMBL/GenBank/DDBJ whole genome shotgun (WGS) entry which is preliminary data.</text>
</comment>
<dbReference type="RefSeq" id="WP_136379567.1">
    <property type="nucleotide sequence ID" value="NZ_SLUB01000015.1"/>
</dbReference>
<dbReference type="Proteomes" id="UP000306477">
    <property type="component" value="Unassembled WGS sequence"/>
</dbReference>
<dbReference type="STRING" id="1033734.GCA_000285535_01342"/>
<keyword evidence="2" id="KW-1185">Reference proteome</keyword>
<accession>A0A4S3PSR1</accession>
<proteinExistence type="predicted"/>
<dbReference type="EMBL" id="SLUB01000015">
    <property type="protein sequence ID" value="THE12618.1"/>
    <property type="molecule type" value="Genomic_DNA"/>
</dbReference>
<dbReference type="OrthoDB" id="2934161at2"/>
<sequence length="59" mass="6845">MNDNQPITSFVVRCALVDVDKKTMKKHWRIKVSHVQGEDEAVVTDLDDAVEFMKRVIEE</sequence>
<dbReference type="AlphaFoldDB" id="A0A4S3PSR1"/>
<protein>
    <submittedName>
        <fullName evidence="1">Uncharacterized protein</fullName>
    </submittedName>
</protein>
<reference evidence="1 2" key="1">
    <citation type="journal article" date="2019" name="Indoor Air">
        <title>Impacts of indoor surface finishes on bacterial viability.</title>
        <authorList>
            <person name="Hu J."/>
            <person name="Maamar S.B."/>
            <person name="Glawe A.J."/>
            <person name="Gottel N."/>
            <person name="Gilbert J.A."/>
            <person name="Hartmann E.M."/>
        </authorList>
    </citation>
    <scope>NUCLEOTIDE SEQUENCE [LARGE SCALE GENOMIC DNA]</scope>
    <source>
        <strain evidence="1 2">AF060A6</strain>
    </source>
</reference>
<organism evidence="1 2">
    <name type="scientific">Bacillus timonensis</name>
    <dbReference type="NCBI Taxonomy" id="1033734"/>
    <lineage>
        <taxon>Bacteria</taxon>
        <taxon>Bacillati</taxon>
        <taxon>Bacillota</taxon>
        <taxon>Bacilli</taxon>
        <taxon>Bacillales</taxon>
        <taxon>Bacillaceae</taxon>
        <taxon>Bacillus</taxon>
    </lineage>
</organism>
<name>A0A4S3PSR1_9BACI</name>
<gene>
    <name evidence="1" type="ORF">E1I69_10510</name>
</gene>
<evidence type="ECO:0000313" key="2">
    <source>
        <dbReference type="Proteomes" id="UP000306477"/>
    </source>
</evidence>
<evidence type="ECO:0000313" key="1">
    <source>
        <dbReference type="EMBL" id="THE12618.1"/>
    </source>
</evidence>